<sequence length="132" mass="14291">MLGADVGMVELEGFTQGQLQDLLRPRSEGDVPLRRLLALTDDLDDLLAHRLQRDAELFQGLGGHSLTLVDQAQQQVFGADVVVVQGACFVLGEHDHSSGSIGEALEHRISSICDRPGDRTAVLRPGGRVRQV</sequence>
<protein>
    <submittedName>
        <fullName evidence="1">Uncharacterized protein</fullName>
    </submittedName>
</protein>
<evidence type="ECO:0000313" key="1">
    <source>
        <dbReference type="EMBL" id="MPM91109.1"/>
    </source>
</evidence>
<proteinExistence type="predicted"/>
<accession>A0A645DPG4</accession>
<reference evidence="1" key="1">
    <citation type="submission" date="2019-08" db="EMBL/GenBank/DDBJ databases">
        <authorList>
            <person name="Kucharzyk K."/>
            <person name="Murdoch R.W."/>
            <person name="Higgins S."/>
            <person name="Loffler F."/>
        </authorList>
    </citation>
    <scope>NUCLEOTIDE SEQUENCE</scope>
</reference>
<dbReference type="EMBL" id="VSSQ01038224">
    <property type="protein sequence ID" value="MPM91109.1"/>
    <property type="molecule type" value="Genomic_DNA"/>
</dbReference>
<organism evidence="1">
    <name type="scientific">bioreactor metagenome</name>
    <dbReference type="NCBI Taxonomy" id="1076179"/>
    <lineage>
        <taxon>unclassified sequences</taxon>
        <taxon>metagenomes</taxon>
        <taxon>ecological metagenomes</taxon>
    </lineage>
</organism>
<dbReference type="AlphaFoldDB" id="A0A645DPG4"/>
<gene>
    <name evidence="1" type="ORF">SDC9_138235</name>
</gene>
<comment type="caution">
    <text evidence="1">The sequence shown here is derived from an EMBL/GenBank/DDBJ whole genome shotgun (WGS) entry which is preliminary data.</text>
</comment>
<name>A0A645DPG4_9ZZZZ</name>